<evidence type="ECO:0000256" key="1">
    <source>
        <dbReference type="ARBA" id="ARBA00022574"/>
    </source>
</evidence>
<dbReference type="InterPro" id="IPR020472">
    <property type="entry name" value="WD40_PAC1"/>
</dbReference>
<dbReference type="SUPFAM" id="SSF81383">
    <property type="entry name" value="F-box domain"/>
    <property type="match status" value="1"/>
</dbReference>
<dbReference type="GO" id="GO:1990234">
    <property type="term" value="C:transferase complex"/>
    <property type="evidence" value="ECO:0007669"/>
    <property type="project" value="UniProtKB-ARBA"/>
</dbReference>
<feature type="repeat" description="WD" evidence="3">
    <location>
        <begin position="293"/>
        <end position="332"/>
    </location>
</feature>
<evidence type="ECO:0000256" key="3">
    <source>
        <dbReference type="PROSITE-ProRule" id="PRU00221"/>
    </source>
</evidence>
<feature type="domain" description="F-box" evidence="4">
    <location>
        <begin position="1"/>
        <end position="41"/>
    </location>
</feature>
<dbReference type="Pfam" id="PF00400">
    <property type="entry name" value="WD40"/>
    <property type="match status" value="3"/>
</dbReference>
<keyword evidence="2" id="KW-0677">Repeat</keyword>
<dbReference type="Gene3D" id="2.130.10.10">
    <property type="entry name" value="YVTN repeat-like/Quinoprotein amine dehydrogenase"/>
    <property type="match status" value="1"/>
</dbReference>
<dbReference type="PRINTS" id="PR00320">
    <property type="entry name" value="GPROTEINBRPT"/>
</dbReference>
<dbReference type="PROSITE" id="PS50082">
    <property type="entry name" value="WD_REPEATS_2"/>
    <property type="match status" value="3"/>
</dbReference>
<dbReference type="SMART" id="SM00320">
    <property type="entry name" value="WD40"/>
    <property type="match status" value="5"/>
</dbReference>
<accession>A0A6B2L558</accession>
<evidence type="ECO:0000313" key="5">
    <source>
        <dbReference type="EMBL" id="NDV32080.1"/>
    </source>
</evidence>
<organism evidence="5">
    <name type="scientific">Arcella intermedia</name>
    <dbReference type="NCBI Taxonomy" id="1963864"/>
    <lineage>
        <taxon>Eukaryota</taxon>
        <taxon>Amoebozoa</taxon>
        <taxon>Tubulinea</taxon>
        <taxon>Elardia</taxon>
        <taxon>Arcellinida</taxon>
        <taxon>Sphaerothecina</taxon>
        <taxon>Arcellidae</taxon>
        <taxon>Arcella</taxon>
    </lineage>
</organism>
<reference evidence="5" key="1">
    <citation type="journal article" date="2020" name="J. Eukaryot. Microbiol.">
        <title>De novo Sequencing, Assembly and Annotation of the Transcriptome for the Free-Living Testate Amoeba Arcella intermedia.</title>
        <authorList>
            <person name="Ribeiro G.M."/>
            <person name="Porfirio-Sousa A.L."/>
            <person name="Maurer-Alcala X.X."/>
            <person name="Katz L.A."/>
            <person name="Lahr D.J.G."/>
        </authorList>
    </citation>
    <scope>NUCLEOTIDE SEQUENCE</scope>
</reference>
<protein>
    <recommendedName>
        <fullName evidence="4">F-box domain-containing protein</fullName>
    </recommendedName>
</protein>
<keyword evidence="1 3" id="KW-0853">WD repeat</keyword>
<evidence type="ECO:0000259" key="4">
    <source>
        <dbReference type="PROSITE" id="PS50181"/>
    </source>
</evidence>
<dbReference type="PROSITE" id="PS00678">
    <property type="entry name" value="WD_REPEATS_1"/>
    <property type="match status" value="1"/>
</dbReference>
<dbReference type="PROSITE" id="PS50294">
    <property type="entry name" value="WD_REPEATS_REGION"/>
    <property type="match status" value="2"/>
</dbReference>
<name>A0A6B2L558_9EUKA</name>
<dbReference type="InterPro" id="IPR019775">
    <property type="entry name" value="WD40_repeat_CS"/>
</dbReference>
<dbReference type="InterPro" id="IPR015943">
    <property type="entry name" value="WD40/YVTN_repeat-like_dom_sf"/>
</dbReference>
<dbReference type="Gene3D" id="1.20.1280.50">
    <property type="match status" value="1"/>
</dbReference>
<dbReference type="PROSITE" id="PS50181">
    <property type="entry name" value="FBOX"/>
    <property type="match status" value="1"/>
</dbReference>
<dbReference type="PANTHER" id="PTHR22847:SF637">
    <property type="entry name" value="WD REPEAT DOMAIN 5B"/>
    <property type="match status" value="1"/>
</dbReference>
<dbReference type="Pfam" id="PF12937">
    <property type="entry name" value="F-box-like"/>
    <property type="match status" value="1"/>
</dbReference>
<dbReference type="AlphaFoldDB" id="A0A6B2L558"/>
<dbReference type="InterPro" id="IPR036322">
    <property type="entry name" value="WD40_repeat_dom_sf"/>
</dbReference>
<dbReference type="InterPro" id="IPR036047">
    <property type="entry name" value="F-box-like_dom_sf"/>
</dbReference>
<feature type="repeat" description="WD" evidence="3">
    <location>
        <begin position="252"/>
        <end position="282"/>
    </location>
</feature>
<evidence type="ECO:0000256" key="2">
    <source>
        <dbReference type="ARBA" id="ARBA00022737"/>
    </source>
</evidence>
<sequence>MPREVLFRIFSFLDSKILLQIQFVCKYWYQATREENLWKDRLKETFHNWFEDFDFNYFDITLWRDIYWKTHQIYSNWHKTRQSSKILRSYERTIRQIQVTQKYLGYAHGAEIELRDQFSQDELFHIRPDFTDGVPYIKCFHIFDSKLVCSAGPGWTHINVYDLKDGRLVCGWPSVEPHPIEAIAFSDQFIVTGSRKCIVWDVNTRTPVQTFTEQQRGVVNSIQFDDNLLVCSHKGRKVRIWDIKSGKRIFTVQGHQHLIHCLQYDDNILATGSKDKTLRIWDKYKGFQCSAVLRGHTESVRTLNLQGWKIVSGSKDGDVRIWDVSGNPNLVSTLTSSLNDLPNTLQKSPSLDELFYDIKPTKSIPRPRSIGRLSGSDPIFSVASSSSRLYVGTKNLRVYDFNVENPSGTVWDKIKSFFE</sequence>
<feature type="repeat" description="WD" evidence="3">
    <location>
        <begin position="212"/>
        <end position="251"/>
    </location>
</feature>
<dbReference type="SUPFAM" id="SSF50978">
    <property type="entry name" value="WD40 repeat-like"/>
    <property type="match status" value="1"/>
</dbReference>
<dbReference type="PANTHER" id="PTHR22847">
    <property type="entry name" value="WD40 REPEAT PROTEIN"/>
    <property type="match status" value="1"/>
</dbReference>
<proteinExistence type="predicted"/>
<dbReference type="InterPro" id="IPR001680">
    <property type="entry name" value="WD40_rpt"/>
</dbReference>
<dbReference type="EMBL" id="GIBP01003111">
    <property type="protein sequence ID" value="NDV32080.1"/>
    <property type="molecule type" value="Transcribed_RNA"/>
</dbReference>
<dbReference type="InterPro" id="IPR001810">
    <property type="entry name" value="F-box_dom"/>
</dbReference>
<dbReference type="SMART" id="SM00256">
    <property type="entry name" value="FBOX"/>
    <property type="match status" value="1"/>
</dbReference>